<dbReference type="PANTHER" id="PTHR33744:SF1">
    <property type="entry name" value="DNA-BINDING TRANSCRIPTIONAL ACTIVATOR ADER"/>
    <property type="match status" value="1"/>
</dbReference>
<sequence>MITVKRLLAALPGELHLAAGQAGSDRLISWAHVCDLPDPWSWVGPGDLVLTTGDGLPAEPAAQRQWFATLADVGIAGFVLAPRPGAPTASADLLGVAEERSIAVLTADFALQFSSVSRMVIENAVASERDHIHAARRLFDVYHEALRARADLSSRLEIVARSIGWAVAVTARENGAVLAAGGGGGTTSAAPITVPVPGHPTVEVTARPARQRTLDGSLVHYLAGLVGIELEHQARDRDERRHHGELVLRDVLEGAASAGLLREELARRGIHDDLVAVAVLRFPPEDDLARFDLTLPPTWTDAVPPTNHDGADLLMVIPWGWSCVEAFRAEVGPGAHLGVSLPLAPGSDIRDARLQARAAASHAIETRRAQSDYGELHQLGATGPRSLTEMRRLVERLLGPLLEQDRSNGTDLTGTLSSFLHHDRSWTRTAEELGVHRQTLVYRVNQIDKLTGRKVMSTAGTAELWTALRAALVLGIVPARHGPRRSDNAEP</sequence>
<evidence type="ECO:0000313" key="3">
    <source>
        <dbReference type="EMBL" id="MDL5156056.1"/>
    </source>
</evidence>
<dbReference type="RefSeq" id="WP_286052294.1">
    <property type="nucleotide sequence ID" value="NZ_JASVWF010000002.1"/>
</dbReference>
<keyword evidence="4" id="KW-1185">Reference proteome</keyword>
<reference evidence="3 4" key="1">
    <citation type="submission" date="2023-06" db="EMBL/GenBank/DDBJ databases">
        <title>Actinomycetospora Odt1-22.</title>
        <authorList>
            <person name="Supong K."/>
        </authorList>
    </citation>
    <scope>NUCLEOTIDE SEQUENCE [LARGE SCALE GENOMIC DNA]</scope>
    <source>
        <strain evidence="3 4">Odt1-22</strain>
    </source>
</reference>
<accession>A0ABT7M6I6</accession>
<dbReference type="InterPro" id="IPR025736">
    <property type="entry name" value="PucR_C-HTH_dom"/>
</dbReference>
<dbReference type="Proteomes" id="UP001231924">
    <property type="component" value="Unassembled WGS sequence"/>
</dbReference>
<feature type="domain" description="Purine catabolism PurC-like" evidence="1">
    <location>
        <begin position="10"/>
        <end position="122"/>
    </location>
</feature>
<organism evidence="3 4">
    <name type="scientific">Actinomycetospora termitidis</name>
    <dbReference type="NCBI Taxonomy" id="3053470"/>
    <lineage>
        <taxon>Bacteria</taxon>
        <taxon>Bacillati</taxon>
        <taxon>Actinomycetota</taxon>
        <taxon>Actinomycetes</taxon>
        <taxon>Pseudonocardiales</taxon>
        <taxon>Pseudonocardiaceae</taxon>
        <taxon>Actinomycetospora</taxon>
    </lineage>
</organism>
<dbReference type="Pfam" id="PF13556">
    <property type="entry name" value="HTH_30"/>
    <property type="match status" value="1"/>
</dbReference>
<proteinExistence type="predicted"/>
<dbReference type="InterPro" id="IPR051448">
    <property type="entry name" value="CdaR-like_regulators"/>
</dbReference>
<feature type="domain" description="PucR C-terminal helix-turn-helix" evidence="2">
    <location>
        <begin position="412"/>
        <end position="470"/>
    </location>
</feature>
<dbReference type="PANTHER" id="PTHR33744">
    <property type="entry name" value="CARBOHYDRATE DIACID REGULATOR"/>
    <property type="match status" value="1"/>
</dbReference>
<dbReference type="InterPro" id="IPR042070">
    <property type="entry name" value="PucR_C-HTH_sf"/>
</dbReference>
<evidence type="ECO:0000313" key="4">
    <source>
        <dbReference type="Proteomes" id="UP001231924"/>
    </source>
</evidence>
<evidence type="ECO:0000259" key="2">
    <source>
        <dbReference type="Pfam" id="PF13556"/>
    </source>
</evidence>
<dbReference type="EMBL" id="JASVWF010000002">
    <property type="protein sequence ID" value="MDL5156056.1"/>
    <property type="molecule type" value="Genomic_DNA"/>
</dbReference>
<dbReference type="Pfam" id="PF07905">
    <property type="entry name" value="PucR"/>
    <property type="match status" value="1"/>
</dbReference>
<dbReference type="Gene3D" id="1.10.10.2840">
    <property type="entry name" value="PucR C-terminal helix-turn-helix domain"/>
    <property type="match status" value="1"/>
</dbReference>
<evidence type="ECO:0000259" key="1">
    <source>
        <dbReference type="Pfam" id="PF07905"/>
    </source>
</evidence>
<dbReference type="InterPro" id="IPR012914">
    <property type="entry name" value="PucR_dom"/>
</dbReference>
<comment type="caution">
    <text evidence="3">The sequence shown here is derived from an EMBL/GenBank/DDBJ whole genome shotgun (WGS) entry which is preliminary data.</text>
</comment>
<gene>
    <name evidence="3" type="ORF">QRT03_08830</name>
</gene>
<name>A0ABT7M6I6_9PSEU</name>
<protein>
    <submittedName>
        <fullName evidence="3">PucR family transcriptional regulator</fullName>
    </submittedName>
</protein>